<dbReference type="InterPro" id="IPR036116">
    <property type="entry name" value="FN3_sf"/>
</dbReference>
<protein>
    <recommendedName>
        <fullName evidence="10">Fibronectin type-III domain-containing protein</fullName>
    </recommendedName>
</protein>
<comment type="caution">
    <text evidence="11">The sequence shown here is derived from an EMBL/GenBank/DDBJ whole genome shotgun (WGS) entry which is preliminary data.</text>
</comment>
<evidence type="ECO:0000256" key="4">
    <source>
        <dbReference type="ARBA" id="ARBA00022840"/>
    </source>
</evidence>
<feature type="compositionally biased region" description="Polar residues" evidence="8">
    <location>
        <begin position="294"/>
        <end position="303"/>
    </location>
</feature>
<keyword evidence="4" id="KW-0067">ATP-binding</keyword>
<accession>A0AAN8WMX9</accession>
<proteinExistence type="predicted"/>
<organism evidence="11 12">
    <name type="scientific">Halocaridina rubra</name>
    <name type="common">Hawaiian red shrimp</name>
    <dbReference type="NCBI Taxonomy" id="373956"/>
    <lineage>
        <taxon>Eukaryota</taxon>
        <taxon>Metazoa</taxon>
        <taxon>Ecdysozoa</taxon>
        <taxon>Arthropoda</taxon>
        <taxon>Crustacea</taxon>
        <taxon>Multicrustacea</taxon>
        <taxon>Malacostraca</taxon>
        <taxon>Eumalacostraca</taxon>
        <taxon>Eucarida</taxon>
        <taxon>Decapoda</taxon>
        <taxon>Pleocyemata</taxon>
        <taxon>Caridea</taxon>
        <taxon>Atyoidea</taxon>
        <taxon>Atyidae</taxon>
        <taxon>Halocaridina</taxon>
    </lineage>
</organism>
<dbReference type="Proteomes" id="UP001381693">
    <property type="component" value="Unassembled WGS sequence"/>
</dbReference>
<dbReference type="AlphaFoldDB" id="A0AAN8WMX9"/>
<keyword evidence="2 9" id="KW-0812">Transmembrane</keyword>
<keyword evidence="5 9" id="KW-1133">Transmembrane helix</keyword>
<dbReference type="EMBL" id="JAXCGZ010017045">
    <property type="protein sequence ID" value="KAK7069042.1"/>
    <property type="molecule type" value="Genomic_DNA"/>
</dbReference>
<feature type="region of interest" description="Disordered" evidence="8">
    <location>
        <begin position="245"/>
        <end position="335"/>
    </location>
</feature>
<dbReference type="GO" id="GO:0005886">
    <property type="term" value="C:plasma membrane"/>
    <property type="evidence" value="ECO:0007669"/>
    <property type="project" value="TreeGrafter"/>
</dbReference>
<dbReference type="CDD" id="cd00063">
    <property type="entry name" value="FN3"/>
    <property type="match status" value="1"/>
</dbReference>
<evidence type="ECO:0000313" key="11">
    <source>
        <dbReference type="EMBL" id="KAK7069042.1"/>
    </source>
</evidence>
<evidence type="ECO:0000256" key="1">
    <source>
        <dbReference type="ARBA" id="ARBA00004167"/>
    </source>
</evidence>
<dbReference type="Gene3D" id="2.60.40.10">
    <property type="entry name" value="Immunoglobulins"/>
    <property type="match status" value="1"/>
</dbReference>
<dbReference type="GO" id="GO:0005524">
    <property type="term" value="F:ATP binding"/>
    <property type="evidence" value="ECO:0007669"/>
    <property type="project" value="UniProtKB-KW"/>
</dbReference>
<evidence type="ECO:0000256" key="7">
    <source>
        <dbReference type="ARBA" id="ARBA00023170"/>
    </source>
</evidence>
<gene>
    <name evidence="11" type="ORF">SK128_025271</name>
</gene>
<evidence type="ECO:0000313" key="12">
    <source>
        <dbReference type="Proteomes" id="UP001381693"/>
    </source>
</evidence>
<name>A0AAN8WMX9_HALRR</name>
<dbReference type="SMART" id="SM00060">
    <property type="entry name" value="FN3"/>
    <property type="match status" value="1"/>
</dbReference>
<dbReference type="PROSITE" id="PS50853">
    <property type="entry name" value="FN3"/>
    <property type="match status" value="1"/>
</dbReference>
<reference evidence="11 12" key="1">
    <citation type="submission" date="2023-11" db="EMBL/GenBank/DDBJ databases">
        <title>Halocaridina rubra genome assembly.</title>
        <authorList>
            <person name="Smith C."/>
        </authorList>
    </citation>
    <scope>NUCLEOTIDE SEQUENCE [LARGE SCALE GENOMIC DNA]</scope>
    <source>
        <strain evidence="11">EP-1</strain>
        <tissue evidence="11">Whole</tissue>
    </source>
</reference>
<feature type="compositionally biased region" description="Basic and acidic residues" evidence="8">
    <location>
        <begin position="247"/>
        <end position="273"/>
    </location>
</feature>
<keyword evidence="12" id="KW-1185">Reference proteome</keyword>
<comment type="subcellular location">
    <subcellularLocation>
        <location evidence="1">Membrane</location>
        <topology evidence="1">Single-pass membrane protein</topology>
    </subcellularLocation>
</comment>
<dbReference type="PANTHER" id="PTHR46877:SF14">
    <property type="entry name" value="RECEPTOR PROTEIN-TYROSINE KINASE"/>
    <property type="match status" value="1"/>
</dbReference>
<dbReference type="InterPro" id="IPR013783">
    <property type="entry name" value="Ig-like_fold"/>
</dbReference>
<feature type="domain" description="Fibronectin type-III" evidence="10">
    <location>
        <begin position="46"/>
        <end position="140"/>
    </location>
</feature>
<evidence type="ECO:0000256" key="6">
    <source>
        <dbReference type="ARBA" id="ARBA00023136"/>
    </source>
</evidence>
<dbReference type="InterPro" id="IPR050449">
    <property type="entry name" value="Ephrin_rcpt_TKs"/>
</dbReference>
<sequence length="351" mass="38494">MELETLEIIISDIKPHSLLHSCVGVGNIIDEGACCSVITGQEVPGPPENLNVTDIEATLANITWELPIELNGVLVSWELSWLTDEENETGLEILEPEMMSYQLVDLLPRTVYTVILQASTTAGLGPAANTSFITSRVHEDTHPNVGAIVGGIIGGFLALLFIAGIAFYIVKISNGEPPKFHISTKKLHSFRSKFTTPRHQNDNNYNTVISGSTSALGVNNDSNTRGLENLRHQDSSDVYNDAFTYDESSHNEEEISDRRSNSPDFMSEHHLQDILEANSTSGVVSERKDISPTKIETNINPRNPGTLKYRAPPPPSQNKQRSSYLHGEHAAGSKSSEVLELYNISSSEELV</sequence>
<dbReference type="Pfam" id="PF00041">
    <property type="entry name" value="fn3"/>
    <property type="match status" value="1"/>
</dbReference>
<dbReference type="PANTHER" id="PTHR46877">
    <property type="entry name" value="EPH RECEPTOR A5"/>
    <property type="match status" value="1"/>
</dbReference>
<evidence type="ECO:0000256" key="5">
    <source>
        <dbReference type="ARBA" id="ARBA00022989"/>
    </source>
</evidence>
<evidence type="ECO:0000256" key="2">
    <source>
        <dbReference type="ARBA" id="ARBA00022692"/>
    </source>
</evidence>
<keyword evidence="6 9" id="KW-0472">Membrane</keyword>
<dbReference type="SUPFAM" id="SSF49265">
    <property type="entry name" value="Fibronectin type III"/>
    <property type="match status" value="1"/>
</dbReference>
<keyword evidence="3" id="KW-0547">Nucleotide-binding</keyword>
<keyword evidence="7" id="KW-0675">Receptor</keyword>
<evidence type="ECO:0000256" key="8">
    <source>
        <dbReference type="SAM" id="MobiDB-lite"/>
    </source>
</evidence>
<evidence type="ECO:0000256" key="9">
    <source>
        <dbReference type="SAM" id="Phobius"/>
    </source>
</evidence>
<evidence type="ECO:0000256" key="3">
    <source>
        <dbReference type="ARBA" id="ARBA00022741"/>
    </source>
</evidence>
<evidence type="ECO:0000259" key="10">
    <source>
        <dbReference type="PROSITE" id="PS50853"/>
    </source>
</evidence>
<feature type="transmembrane region" description="Helical" evidence="9">
    <location>
        <begin position="145"/>
        <end position="170"/>
    </location>
</feature>
<dbReference type="InterPro" id="IPR003961">
    <property type="entry name" value="FN3_dom"/>
</dbReference>